<dbReference type="PANTHER" id="PTHR47326:SF1">
    <property type="entry name" value="HTH PSQ-TYPE DOMAIN-CONTAINING PROTEIN"/>
    <property type="match status" value="1"/>
</dbReference>
<keyword evidence="2" id="KW-1185">Reference proteome</keyword>
<evidence type="ECO:0000313" key="1">
    <source>
        <dbReference type="EMBL" id="PNF16099.1"/>
    </source>
</evidence>
<dbReference type="PANTHER" id="PTHR47326">
    <property type="entry name" value="TRANSPOSABLE ELEMENT TC3 TRANSPOSASE-LIKE PROTEIN"/>
    <property type="match status" value="1"/>
</dbReference>
<dbReference type="EMBL" id="NEVH01025127">
    <property type="protein sequence ID" value="PNF16099.1"/>
    <property type="molecule type" value="Genomic_DNA"/>
</dbReference>
<gene>
    <name evidence="1" type="ORF">B7P43_G03298</name>
</gene>
<evidence type="ECO:0000313" key="2">
    <source>
        <dbReference type="Proteomes" id="UP000235965"/>
    </source>
</evidence>
<comment type="caution">
    <text evidence="1">The sequence shown here is derived from an EMBL/GenBank/DDBJ whole genome shotgun (WGS) entry which is preliminary data.</text>
</comment>
<dbReference type="InterPro" id="IPR036397">
    <property type="entry name" value="RNaseH_sf"/>
</dbReference>
<reference evidence="1 2" key="1">
    <citation type="submission" date="2017-12" db="EMBL/GenBank/DDBJ databases">
        <title>Hemimetabolous genomes reveal molecular basis of termite eusociality.</title>
        <authorList>
            <person name="Harrison M.C."/>
            <person name="Jongepier E."/>
            <person name="Robertson H.M."/>
            <person name="Arning N."/>
            <person name="Bitard-Feildel T."/>
            <person name="Chao H."/>
            <person name="Childers C.P."/>
            <person name="Dinh H."/>
            <person name="Doddapaneni H."/>
            <person name="Dugan S."/>
            <person name="Gowin J."/>
            <person name="Greiner C."/>
            <person name="Han Y."/>
            <person name="Hu H."/>
            <person name="Hughes D.S.T."/>
            <person name="Huylmans A.-K."/>
            <person name="Kemena C."/>
            <person name="Kremer L.P.M."/>
            <person name="Lee S.L."/>
            <person name="Lopez-Ezquerra A."/>
            <person name="Mallet L."/>
            <person name="Monroy-Kuhn J.M."/>
            <person name="Moser A."/>
            <person name="Murali S.C."/>
            <person name="Muzny D.M."/>
            <person name="Otani S."/>
            <person name="Piulachs M.-D."/>
            <person name="Poelchau M."/>
            <person name="Qu J."/>
            <person name="Schaub F."/>
            <person name="Wada-Katsumata A."/>
            <person name="Worley K.C."/>
            <person name="Xie Q."/>
            <person name="Ylla G."/>
            <person name="Poulsen M."/>
            <person name="Gibbs R.A."/>
            <person name="Schal C."/>
            <person name="Richards S."/>
            <person name="Belles X."/>
            <person name="Korb J."/>
            <person name="Bornberg-Bauer E."/>
        </authorList>
    </citation>
    <scope>NUCLEOTIDE SEQUENCE [LARGE SCALE GENOMIC DNA]</scope>
    <source>
        <tissue evidence="1">Whole body</tissue>
    </source>
</reference>
<proteinExistence type="predicted"/>
<accession>A0A2J7PIG6</accession>
<name>A0A2J7PIG6_9NEOP</name>
<dbReference type="Gene3D" id="3.30.420.10">
    <property type="entry name" value="Ribonuclease H-like superfamily/Ribonuclease H"/>
    <property type="match status" value="1"/>
</dbReference>
<protein>
    <submittedName>
        <fullName evidence="1">Uncharacterized protein</fullName>
    </submittedName>
</protein>
<sequence length="148" mass="17434">MHDKLTGPVFFSEKTVAERSYLDLLELYTLPQLPSRTFLLQVWALPHFCHHVRNHLDRKMAGRWIGRGGPIAWPPRSPDLTPVDFPLWGYVKNIFYQVKINELQHLKARIRDPVATVTPNMLQVRIFVVPPRKPTFKFTRKLCIRKKH</sequence>
<dbReference type="InParanoid" id="A0A2J7PIG6"/>
<dbReference type="AlphaFoldDB" id="A0A2J7PIG6"/>
<dbReference type="Proteomes" id="UP000235965">
    <property type="component" value="Unassembled WGS sequence"/>
</dbReference>
<dbReference type="STRING" id="105785.A0A2J7PIG6"/>
<organism evidence="1 2">
    <name type="scientific">Cryptotermes secundus</name>
    <dbReference type="NCBI Taxonomy" id="105785"/>
    <lineage>
        <taxon>Eukaryota</taxon>
        <taxon>Metazoa</taxon>
        <taxon>Ecdysozoa</taxon>
        <taxon>Arthropoda</taxon>
        <taxon>Hexapoda</taxon>
        <taxon>Insecta</taxon>
        <taxon>Pterygota</taxon>
        <taxon>Neoptera</taxon>
        <taxon>Polyneoptera</taxon>
        <taxon>Dictyoptera</taxon>
        <taxon>Blattodea</taxon>
        <taxon>Blattoidea</taxon>
        <taxon>Termitoidae</taxon>
        <taxon>Kalotermitidae</taxon>
        <taxon>Cryptotermitinae</taxon>
        <taxon>Cryptotermes</taxon>
    </lineage>
</organism>
<dbReference type="GO" id="GO:0003676">
    <property type="term" value="F:nucleic acid binding"/>
    <property type="evidence" value="ECO:0007669"/>
    <property type="project" value="InterPro"/>
</dbReference>